<dbReference type="InterPro" id="IPR036388">
    <property type="entry name" value="WH-like_DNA-bd_sf"/>
</dbReference>
<evidence type="ECO:0008006" key="3">
    <source>
        <dbReference type="Google" id="ProtNLM"/>
    </source>
</evidence>
<proteinExistence type="predicted"/>
<dbReference type="EMBL" id="LCOT01000035">
    <property type="protein sequence ID" value="KKU82926.1"/>
    <property type="molecule type" value="Genomic_DNA"/>
</dbReference>
<evidence type="ECO:0000313" key="2">
    <source>
        <dbReference type="Proteomes" id="UP000034265"/>
    </source>
</evidence>
<dbReference type="SUPFAM" id="SSF46785">
    <property type="entry name" value="Winged helix' DNA-binding domain"/>
    <property type="match status" value="1"/>
</dbReference>
<dbReference type="InterPro" id="IPR036390">
    <property type="entry name" value="WH_DNA-bd_sf"/>
</dbReference>
<dbReference type="Proteomes" id="UP000034265">
    <property type="component" value="Unassembled WGS sequence"/>
</dbReference>
<name>A0A0G1TM91_9BACT</name>
<comment type="caution">
    <text evidence="1">The sequence shown here is derived from an EMBL/GenBank/DDBJ whole genome shotgun (WGS) entry which is preliminary data.</text>
</comment>
<feature type="non-terminal residue" evidence="1">
    <location>
        <position position="1"/>
    </location>
</feature>
<sequence length="122" mass="14110">FGSLMTVSNQSPMLEDRDLTPWLEVFTQALAMELTRIKEQVRELSVDIKIKEQRGMQVSLSERQMKLMEYLHSNGEMSMREAKGVLAMVSEDTILRDLKDLMDKQVIDKRGSTKSARYVLKK</sequence>
<protein>
    <recommendedName>
        <fullName evidence="3">HTH deoR-type domain-containing protein</fullName>
    </recommendedName>
</protein>
<dbReference type="AlphaFoldDB" id="A0A0G1TM91"/>
<gene>
    <name evidence="1" type="ORF">UY11_C0035G0017</name>
</gene>
<accession>A0A0G1TM91</accession>
<evidence type="ECO:0000313" key="1">
    <source>
        <dbReference type="EMBL" id="KKU82926.1"/>
    </source>
</evidence>
<reference evidence="1 2" key="1">
    <citation type="journal article" date="2015" name="Nature">
        <title>rRNA introns, odd ribosomes, and small enigmatic genomes across a large radiation of phyla.</title>
        <authorList>
            <person name="Brown C.T."/>
            <person name="Hug L.A."/>
            <person name="Thomas B.C."/>
            <person name="Sharon I."/>
            <person name="Castelle C.J."/>
            <person name="Singh A."/>
            <person name="Wilkins M.J."/>
            <person name="Williams K.H."/>
            <person name="Banfield J.F."/>
        </authorList>
    </citation>
    <scope>NUCLEOTIDE SEQUENCE [LARGE SCALE GENOMIC DNA]</scope>
</reference>
<organism evidence="1 2">
    <name type="scientific">Candidatus Amesbacteria bacterium GW2011_GWC2_47_8</name>
    <dbReference type="NCBI Taxonomy" id="1618367"/>
    <lineage>
        <taxon>Bacteria</taxon>
        <taxon>Candidatus Amesiibacteriota</taxon>
    </lineage>
</organism>
<dbReference type="Gene3D" id="1.10.10.10">
    <property type="entry name" value="Winged helix-like DNA-binding domain superfamily/Winged helix DNA-binding domain"/>
    <property type="match status" value="1"/>
</dbReference>